<keyword evidence="4" id="KW-0808">Transferase</keyword>
<gene>
    <name evidence="9" type="ORF">Pflav_023020</name>
</gene>
<organism evidence="9 10">
    <name type="scientific">Phytohabitans flavus</name>
    <dbReference type="NCBI Taxonomy" id="1076124"/>
    <lineage>
        <taxon>Bacteria</taxon>
        <taxon>Bacillati</taxon>
        <taxon>Actinomycetota</taxon>
        <taxon>Actinomycetes</taxon>
        <taxon>Micromonosporales</taxon>
        <taxon>Micromonosporaceae</taxon>
    </lineage>
</organism>
<proteinExistence type="predicted"/>
<feature type="transmembrane region" description="Helical" evidence="8">
    <location>
        <begin position="407"/>
        <end position="428"/>
    </location>
</feature>
<evidence type="ECO:0000313" key="9">
    <source>
        <dbReference type="EMBL" id="BCB75892.1"/>
    </source>
</evidence>
<reference evidence="9 10" key="1">
    <citation type="submission" date="2020-03" db="EMBL/GenBank/DDBJ databases">
        <title>Whole genome shotgun sequence of Phytohabitans flavus NBRC 107702.</title>
        <authorList>
            <person name="Komaki H."/>
            <person name="Tamura T."/>
        </authorList>
    </citation>
    <scope>NUCLEOTIDE SEQUENCE [LARGE SCALE GENOMIC DNA]</scope>
    <source>
        <strain evidence="9 10">NBRC 107702</strain>
    </source>
</reference>
<evidence type="ECO:0000256" key="5">
    <source>
        <dbReference type="ARBA" id="ARBA00022692"/>
    </source>
</evidence>
<name>A0A6F8XPY1_9ACTN</name>
<evidence type="ECO:0000256" key="1">
    <source>
        <dbReference type="ARBA" id="ARBA00004651"/>
    </source>
</evidence>
<feature type="transmembrane region" description="Helical" evidence="8">
    <location>
        <begin position="75"/>
        <end position="95"/>
    </location>
</feature>
<keyword evidence="2" id="KW-1003">Cell membrane</keyword>
<keyword evidence="10" id="KW-1185">Reference proteome</keyword>
<dbReference type="GO" id="GO:0009103">
    <property type="term" value="P:lipopolysaccharide biosynthetic process"/>
    <property type="evidence" value="ECO:0007669"/>
    <property type="project" value="UniProtKB-ARBA"/>
</dbReference>
<keyword evidence="3" id="KW-0328">Glycosyltransferase</keyword>
<dbReference type="GO" id="GO:0005886">
    <property type="term" value="C:plasma membrane"/>
    <property type="evidence" value="ECO:0007669"/>
    <property type="project" value="UniProtKB-SubCell"/>
</dbReference>
<dbReference type="GO" id="GO:0016763">
    <property type="term" value="F:pentosyltransferase activity"/>
    <property type="evidence" value="ECO:0007669"/>
    <property type="project" value="TreeGrafter"/>
</dbReference>
<evidence type="ECO:0000256" key="3">
    <source>
        <dbReference type="ARBA" id="ARBA00022676"/>
    </source>
</evidence>
<comment type="subcellular location">
    <subcellularLocation>
        <location evidence="1">Cell membrane</location>
        <topology evidence="1">Multi-pass membrane protein</topology>
    </subcellularLocation>
</comment>
<dbReference type="EMBL" id="AP022870">
    <property type="protein sequence ID" value="BCB75892.1"/>
    <property type="molecule type" value="Genomic_DNA"/>
</dbReference>
<feature type="transmembrane region" description="Helical" evidence="8">
    <location>
        <begin position="376"/>
        <end position="395"/>
    </location>
</feature>
<protein>
    <recommendedName>
        <fullName evidence="11">Glycosyltransferase RgtA/B/C/D-like domain-containing protein</fullName>
    </recommendedName>
</protein>
<accession>A0A6F8XPY1</accession>
<feature type="transmembrane region" description="Helical" evidence="8">
    <location>
        <begin position="150"/>
        <end position="181"/>
    </location>
</feature>
<dbReference type="Proteomes" id="UP000502508">
    <property type="component" value="Chromosome"/>
</dbReference>
<evidence type="ECO:0000256" key="4">
    <source>
        <dbReference type="ARBA" id="ARBA00022679"/>
    </source>
</evidence>
<dbReference type="AlphaFoldDB" id="A0A6F8XPY1"/>
<keyword evidence="6 8" id="KW-1133">Transmembrane helix</keyword>
<evidence type="ECO:0000256" key="6">
    <source>
        <dbReference type="ARBA" id="ARBA00022989"/>
    </source>
</evidence>
<feature type="transmembrane region" description="Helical" evidence="8">
    <location>
        <begin position="188"/>
        <end position="208"/>
    </location>
</feature>
<keyword evidence="5 8" id="KW-0812">Transmembrane</keyword>
<evidence type="ECO:0000256" key="8">
    <source>
        <dbReference type="SAM" id="Phobius"/>
    </source>
</evidence>
<evidence type="ECO:0008006" key="11">
    <source>
        <dbReference type="Google" id="ProtNLM"/>
    </source>
</evidence>
<evidence type="ECO:0000313" key="10">
    <source>
        <dbReference type="Proteomes" id="UP000502508"/>
    </source>
</evidence>
<evidence type="ECO:0000256" key="2">
    <source>
        <dbReference type="ARBA" id="ARBA00022475"/>
    </source>
</evidence>
<dbReference type="KEGG" id="pfla:Pflav_023020"/>
<dbReference type="InterPro" id="IPR050297">
    <property type="entry name" value="LipidA_mod_glycosyltrf_83"/>
</dbReference>
<keyword evidence="7 8" id="KW-0472">Membrane</keyword>
<reference evidence="9 10" key="2">
    <citation type="submission" date="2020-03" db="EMBL/GenBank/DDBJ databases">
        <authorList>
            <person name="Ichikawa N."/>
            <person name="Kimura A."/>
            <person name="Kitahashi Y."/>
            <person name="Uohara A."/>
        </authorList>
    </citation>
    <scope>NUCLEOTIDE SEQUENCE [LARGE SCALE GENOMIC DNA]</scope>
    <source>
        <strain evidence="9 10">NBRC 107702</strain>
    </source>
</reference>
<dbReference type="PANTHER" id="PTHR33908">
    <property type="entry name" value="MANNOSYLTRANSFERASE YKCB-RELATED"/>
    <property type="match status" value="1"/>
</dbReference>
<feature type="transmembrane region" description="Helical" evidence="8">
    <location>
        <begin position="124"/>
        <end position="144"/>
    </location>
</feature>
<evidence type="ECO:0000256" key="7">
    <source>
        <dbReference type="ARBA" id="ARBA00023136"/>
    </source>
</evidence>
<dbReference type="PANTHER" id="PTHR33908:SF11">
    <property type="entry name" value="MEMBRANE PROTEIN"/>
    <property type="match status" value="1"/>
</dbReference>
<sequence>MLWRLLRGHWPFLVVVAAGAAFRVLAMIGYSPGFWFFGDSTIYVNGAYTHVPNPSRPYGYSFVLSVLSPLHSVRLIIGLQHLLGLAVAILMYAFLRRRDLARWLATIAVAPILLDARTVLLEHFLIAESLFIALLVGAVIALCWSERPGWWAAAGGGTLLAAAALTRTIALPLVVVVALYLLVRRAGLLRVGAFAMAFAIPLAGYAVWYEHHHGTYSLGTFTGRFMWARTMSFVDCAKVHNLTARERQICPPEPLGERRAVDLYIWSRASPAAKFQKREHDAMFASFARKAIMAQPLDYARTVAVETWFMVRVGPDPDDRYSCFDQLWSFPTAGLTNCQPIMAPEDIATRREGVNGSEHRTALTGPLHTYSQVGTLPATFTALCLLLAIAAPLVRRWRRVAQDRRDVIDGLFLTGVAFGMIVISVATSVMEPRYTVPSIPLAAMGAALALRRGHRARAPEPTLTPAAAPAEQIAA</sequence>
<feature type="transmembrane region" description="Helical" evidence="8">
    <location>
        <begin position="12"/>
        <end position="30"/>
    </location>
</feature>